<feature type="domain" description="RRM" evidence="2">
    <location>
        <begin position="64"/>
        <end position="143"/>
    </location>
</feature>
<feature type="non-terminal residue" evidence="3">
    <location>
        <position position="1"/>
    </location>
</feature>
<dbReference type="Gene3D" id="3.30.70.330">
    <property type="match status" value="1"/>
</dbReference>
<dbReference type="InterPro" id="IPR012677">
    <property type="entry name" value="Nucleotide-bd_a/b_plait_sf"/>
</dbReference>
<comment type="caution">
    <text evidence="3">The sequence shown here is derived from an EMBL/GenBank/DDBJ whole genome shotgun (WGS) entry which is preliminary data.</text>
</comment>
<dbReference type="Gramene" id="TVU26374">
    <property type="protein sequence ID" value="TVU26374"/>
    <property type="gene ID" value="EJB05_28917"/>
</dbReference>
<reference evidence="3 4" key="1">
    <citation type="journal article" date="2019" name="Sci. Rep.">
        <title>A high-quality genome of Eragrostis curvula grass provides insights into Poaceae evolution and supports new strategies to enhance forage quality.</title>
        <authorList>
            <person name="Carballo J."/>
            <person name="Santos B.A.C.M."/>
            <person name="Zappacosta D."/>
            <person name="Garbus I."/>
            <person name="Selva J.P."/>
            <person name="Gallo C.A."/>
            <person name="Diaz A."/>
            <person name="Albertini E."/>
            <person name="Caccamo M."/>
            <person name="Echenique V."/>
        </authorList>
    </citation>
    <scope>NUCLEOTIDE SEQUENCE [LARGE SCALE GENOMIC DNA]</scope>
    <source>
        <strain evidence="4">cv. Victoria</strain>
        <tissue evidence="3">Leaf</tissue>
    </source>
</reference>
<gene>
    <name evidence="3" type="ORF">EJB05_28917</name>
</gene>
<organism evidence="3 4">
    <name type="scientific">Eragrostis curvula</name>
    <name type="common">weeping love grass</name>
    <dbReference type="NCBI Taxonomy" id="38414"/>
    <lineage>
        <taxon>Eukaryota</taxon>
        <taxon>Viridiplantae</taxon>
        <taxon>Streptophyta</taxon>
        <taxon>Embryophyta</taxon>
        <taxon>Tracheophyta</taxon>
        <taxon>Spermatophyta</taxon>
        <taxon>Magnoliopsida</taxon>
        <taxon>Liliopsida</taxon>
        <taxon>Poales</taxon>
        <taxon>Poaceae</taxon>
        <taxon>PACMAD clade</taxon>
        <taxon>Chloridoideae</taxon>
        <taxon>Eragrostideae</taxon>
        <taxon>Eragrostidinae</taxon>
        <taxon>Eragrostis</taxon>
    </lineage>
</organism>
<dbReference type="Pfam" id="PF00076">
    <property type="entry name" value="RRM_1"/>
    <property type="match status" value="1"/>
</dbReference>
<dbReference type="PANTHER" id="PTHR15241">
    <property type="entry name" value="TRANSFORMER-2-RELATED"/>
    <property type="match status" value="1"/>
</dbReference>
<dbReference type="SUPFAM" id="SSF54928">
    <property type="entry name" value="RNA-binding domain, RBD"/>
    <property type="match status" value="1"/>
</dbReference>
<keyword evidence="4" id="KW-1185">Reference proteome</keyword>
<dbReference type="Proteomes" id="UP000324897">
    <property type="component" value="Chromosome 2"/>
</dbReference>
<name>A0A5J9USL2_9POAL</name>
<dbReference type="InterPro" id="IPR035979">
    <property type="entry name" value="RBD_domain_sf"/>
</dbReference>
<dbReference type="AlphaFoldDB" id="A0A5J9USL2"/>
<evidence type="ECO:0000256" key="1">
    <source>
        <dbReference type="PROSITE-ProRule" id="PRU00176"/>
    </source>
</evidence>
<dbReference type="InterPro" id="IPR000504">
    <property type="entry name" value="RRM_dom"/>
</dbReference>
<dbReference type="SMART" id="SM00360">
    <property type="entry name" value="RRM"/>
    <property type="match status" value="1"/>
</dbReference>
<evidence type="ECO:0000313" key="4">
    <source>
        <dbReference type="Proteomes" id="UP000324897"/>
    </source>
</evidence>
<evidence type="ECO:0000313" key="3">
    <source>
        <dbReference type="EMBL" id="TVU26374.1"/>
    </source>
</evidence>
<dbReference type="GO" id="GO:0003723">
    <property type="term" value="F:RNA binding"/>
    <property type="evidence" value="ECO:0007669"/>
    <property type="project" value="UniProtKB-UniRule"/>
</dbReference>
<evidence type="ECO:0000259" key="2">
    <source>
        <dbReference type="PROSITE" id="PS50102"/>
    </source>
</evidence>
<dbReference type="PANTHER" id="PTHR15241:SF304">
    <property type="entry name" value="RRM DOMAIN-CONTAINING PROTEIN"/>
    <property type="match status" value="1"/>
</dbReference>
<protein>
    <recommendedName>
        <fullName evidence="2">RRM domain-containing protein</fullName>
    </recommendedName>
</protein>
<dbReference type="EMBL" id="RWGY01000013">
    <property type="protein sequence ID" value="TVU26374.1"/>
    <property type="molecule type" value="Genomic_DNA"/>
</dbReference>
<dbReference type="PROSITE" id="PS50102">
    <property type="entry name" value="RRM"/>
    <property type="match status" value="1"/>
</dbReference>
<proteinExistence type="predicted"/>
<feature type="non-terminal residue" evidence="3">
    <location>
        <position position="178"/>
    </location>
</feature>
<accession>A0A5J9USL2</accession>
<sequence length="178" mass="19896">MPLGLAQEGALLEPARLFKYIFLDEKSEFVEQLPWIHPASMWLTPKPVLSSTEEIRERLKLSHFRIYMGNLPRKVDSFLLQEFCEKHGKVTDARVMLDRKTRRSRGFGFVTIAAAGDDELAHAIAKLRGQTMNPQIGLDEAALRSSGVRRGTTRTAPQGSWGSMAELDVVSGELVDAD</sequence>
<dbReference type="OrthoDB" id="694843at2759"/>
<keyword evidence="1" id="KW-0694">RNA-binding</keyword>